<evidence type="ECO:0000313" key="1">
    <source>
        <dbReference type="EMBL" id="TMP27187.1"/>
    </source>
</evidence>
<organism evidence="1 2">
    <name type="scientific">Pseudoalteromonas rubra</name>
    <dbReference type="NCBI Taxonomy" id="43658"/>
    <lineage>
        <taxon>Bacteria</taxon>
        <taxon>Pseudomonadati</taxon>
        <taxon>Pseudomonadota</taxon>
        <taxon>Gammaproteobacteria</taxon>
        <taxon>Alteromonadales</taxon>
        <taxon>Pseudoalteromonadaceae</taxon>
        <taxon>Pseudoalteromonas</taxon>
    </lineage>
</organism>
<gene>
    <name evidence="1" type="ORF">CWB99_15835</name>
</gene>
<accession>A0A5S3WJ47</accession>
<dbReference type="AlphaFoldDB" id="A0A5S3WJ47"/>
<comment type="caution">
    <text evidence="1">The sequence shown here is derived from an EMBL/GenBank/DDBJ whole genome shotgun (WGS) entry which is preliminary data.</text>
</comment>
<protein>
    <submittedName>
        <fullName evidence="1">Uncharacterized protein</fullName>
    </submittedName>
</protein>
<proteinExistence type="predicted"/>
<dbReference type="Proteomes" id="UP000310249">
    <property type="component" value="Unassembled WGS sequence"/>
</dbReference>
<name>A0A5S3WJ47_9GAMM</name>
<reference evidence="1 2" key="1">
    <citation type="submission" date="2018-01" db="EMBL/GenBank/DDBJ databases">
        <authorList>
            <person name="Paulsen S."/>
            <person name="Gram L.K."/>
        </authorList>
    </citation>
    <scope>NUCLEOTIDE SEQUENCE [LARGE SCALE GENOMIC DNA]</scope>
    <source>
        <strain evidence="1 2">S2676</strain>
    </source>
</reference>
<evidence type="ECO:0000313" key="2">
    <source>
        <dbReference type="Proteomes" id="UP000310249"/>
    </source>
</evidence>
<dbReference type="EMBL" id="PNCI01000036">
    <property type="protein sequence ID" value="TMP27187.1"/>
    <property type="molecule type" value="Genomic_DNA"/>
</dbReference>
<reference evidence="2" key="2">
    <citation type="submission" date="2019-06" db="EMBL/GenBank/DDBJ databases">
        <title>Co-occurence of chitin degradation, pigmentation and bioactivity in marine Pseudoalteromonas.</title>
        <authorList>
            <person name="Sonnenschein E.C."/>
            <person name="Bech P.K."/>
        </authorList>
    </citation>
    <scope>NUCLEOTIDE SEQUENCE [LARGE SCALE GENOMIC DNA]</scope>
    <source>
        <strain evidence="2">S2676</strain>
    </source>
</reference>
<sequence length="172" mass="19093">MIFVVTLPTLHVKALATLNSSPYCCCQTTQQGKLMKWILVPLMALTCNSLQAVEVYKCKIDNVVTYSDRPCSREAKKLKVSSNNASSAPSGQQVAAKCLAYIKRVKPWKDPESVKMVSFVKNWEHDSSGARQIMTLEVKAKNSYGAYDGTSLVHCFLNHSGTGLSEVQRFIR</sequence>